<reference evidence="1 2" key="1">
    <citation type="journal article" date="2015" name="BMC Genomics">
        <title>Genome mining reveals unlocked bioactive potential of marine Gram-negative bacteria.</title>
        <authorList>
            <person name="Machado H."/>
            <person name="Sonnenschein E.C."/>
            <person name="Melchiorsen J."/>
            <person name="Gram L."/>
        </authorList>
    </citation>
    <scope>NUCLEOTIDE SEQUENCE [LARGE SCALE GENOMIC DNA]</scope>
    <source>
        <strain evidence="1 2">S2471</strain>
    </source>
</reference>
<dbReference type="EMBL" id="JXYA01000016">
    <property type="protein sequence ID" value="KJZ10252.1"/>
    <property type="molecule type" value="Genomic_DNA"/>
</dbReference>
<dbReference type="OrthoDB" id="5707016at2"/>
<evidence type="ECO:0000313" key="1">
    <source>
        <dbReference type="EMBL" id="KJZ10252.1"/>
    </source>
</evidence>
<organism evidence="1 2">
    <name type="scientific">Pseudoalteromonas rubra</name>
    <dbReference type="NCBI Taxonomy" id="43658"/>
    <lineage>
        <taxon>Bacteria</taxon>
        <taxon>Pseudomonadati</taxon>
        <taxon>Pseudomonadota</taxon>
        <taxon>Gammaproteobacteria</taxon>
        <taxon>Alteromonadales</taxon>
        <taxon>Pseudoalteromonadaceae</taxon>
        <taxon>Pseudoalteromonas</taxon>
    </lineage>
</organism>
<gene>
    <name evidence="1" type="ORF">TW77_08535</name>
</gene>
<accession>A0A0F4QUG1</accession>
<sequence>MHALRFKDCLTPRPMPAGVDVLCKLQHFAIITYAVDPCRFEGVFPARFALDTVVIDGKEKGLISVVPFVDVDFTSAVYPFPKFTMGQTNYRIYIIDKKTGERCVWFLGTTLDSWTRIVPSTVWKLPWYDGKVVFDCDYDELQGFYRRYKMLTKANWAPASVELVQEKGATIELPGFPDTETGLVYLTHPLAGFYYRRDGRLGTYRVWHKQLAVSCARLKSANFGLLSRLGLVSEQEQQQAHSVLVEPINEFTIYLPPTVLENCSKEV</sequence>
<evidence type="ECO:0000313" key="2">
    <source>
        <dbReference type="Proteomes" id="UP000033452"/>
    </source>
</evidence>
<protein>
    <recommendedName>
        <fullName evidence="3">DUF2071 domain-containing protein</fullName>
    </recommendedName>
</protein>
<dbReference type="PATRIC" id="fig|43658.5.peg.1800"/>
<dbReference type="Pfam" id="PF09844">
    <property type="entry name" value="DUF2071"/>
    <property type="match status" value="1"/>
</dbReference>
<dbReference type="Proteomes" id="UP000033452">
    <property type="component" value="Unassembled WGS sequence"/>
</dbReference>
<dbReference type="AlphaFoldDB" id="A0A0F4QUG1"/>
<dbReference type="InterPro" id="IPR018644">
    <property type="entry name" value="DUF2071"/>
</dbReference>
<comment type="caution">
    <text evidence="1">The sequence shown here is derived from an EMBL/GenBank/DDBJ whole genome shotgun (WGS) entry which is preliminary data.</text>
</comment>
<dbReference type="RefSeq" id="WP_046004529.1">
    <property type="nucleotide sequence ID" value="NZ_JXYA01000016.1"/>
</dbReference>
<proteinExistence type="predicted"/>
<evidence type="ECO:0008006" key="3">
    <source>
        <dbReference type="Google" id="ProtNLM"/>
    </source>
</evidence>
<keyword evidence="2" id="KW-1185">Reference proteome</keyword>
<name>A0A0F4QUG1_9GAMM</name>